<dbReference type="Gene3D" id="2.60.120.10">
    <property type="entry name" value="Jelly Rolls"/>
    <property type="match status" value="1"/>
</dbReference>
<name>A0ABS1CVP2_9PROT</name>
<comment type="caution">
    <text evidence="3">The sequence shown here is derived from an EMBL/GenBank/DDBJ whole genome shotgun (WGS) entry which is preliminary data.</text>
</comment>
<dbReference type="InterPro" id="IPR013096">
    <property type="entry name" value="Cupin_2"/>
</dbReference>
<dbReference type="EMBL" id="NRSG01000028">
    <property type="protein sequence ID" value="MBK1657784.1"/>
    <property type="molecule type" value="Genomic_DNA"/>
</dbReference>
<feature type="domain" description="HTH cro/C1-type" evidence="2">
    <location>
        <begin position="20"/>
        <end position="74"/>
    </location>
</feature>
<dbReference type="CDD" id="cd02209">
    <property type="entry name" value="cupin_XRE_C"/>
    <property type="match status" value="1"/>
</dbReference>
<dbReference type="SMART" id="SM00530">
    <property type="entry name" value="HTH_XRE"/>
    <property type="match status" value="1"/>
</dbReference>
<dbReference type="InterPro" id="IPR050807">
    <property type="entry name" value="TransReg_Diox_bact_type"/>
</dbReference>
<organism evidence="3 4">
    <name type="scientific">Paracraurococcus ruber</name>
    <dbReference type="NCBI Taxonomy" id="77675"/>
    <lineage>
        <taxon>Bacteria</taxon>
        <taxon>Pseudomonadati</taxon>
        <taxon>Pseudomonadota</taxon>
        <taxon>Alphaproteobacteria</taxon>
        <taxon>Acetobacterales</taxon>
        <taxon>Roseomonadaceae</taxon>
        <taxon>Paracraurococcus</taxon>
    </lineage>
</organism>
<dbReference type="InterPro" id="IPR014710">
    <property type="entry name" value="RmlC-like_jellyroll"/>
</dbReference>
<dbReference type="SUPFAM" id="SSF51182">
    <property type="entry name" value="RmlC-like cupins"/>
    <property type="match status" value="1"/>
</dbReference>
<keyword evidence="4" id="KW-1185">Reference proteome</keyword>
<keyword evidence="1" id="KW-0238">DNA-binding</keyword>
<accession>A0ABS1CVP2</accession>
<dbReference type="SUPFAM" id="SSF47413">
    <property type="entry name" value="lambda repressor-like DNA-binding domains"/>
    <property type="match status" value="1"/>
</dbReference>
<dbReference type="CDD" id="cd00093">
    <property type="entry name" value="HTH_XRE"/>
    <property type="match status" value="1"/>
</dbReference>
<evidence type="ECO:0000259" key="2">
    <source>
        <dbReference type="PROSITE" id="PS50943"/>
    </source>
</evidence>
<dbReference type="PANTHER" id="PTHR46797">
    <property type="entry name" value="HTH-TYPE TRANSCRIPTIONAL REGULATOR"/>
    <property type="match status" value="1"/>
</dbReference>
<sequence length="193" mass="20289">MEDMLSTLENEVSVRTGLAVKRHREAAGYSLRTLAARSGVSPSMISDIERGAKSPTVVTVVRLARALEVTVAALVDGDAGLAPRICILRRGQGRNGDHPAPWQSLGPALPGSRIDFVRYKIPPSTTLGTAAGHPAGTVEHVHVASGTIRVTVGDEQAELVAGDSCSCRTDVPHAVENPDPSAEALIYLIVERG</sequence>
<dbReference type="Proteomes" id="UP000697995">
    <property type="component" value="Unassembled WGS sequence"/>
</dbReference>
<dbReference type="InterPro" id="IPR011051">
    <property type="entry name" value="RmlC_Cupin_sf"/>
</dbReference>
<dbReference type="PANTHER" id="PTHR46797:SF1">
    <property type="entry name" value="METHYLPHOSPHONATE SYNTHASE"/>
    <property type="match status" value="1"/>
</dbReference>
<evidence type="ECO:0000256" key="1">
    <source>
        <dbReference type="ARBA" id="ARBA00023125"/>
    </source>
</evidence>
<dbReference type="RefSeq" id="WP_133221827.1">
    <property type="nucleotide sequence ID" value="NZ_NRSG01000028.1"/>
</dbReference>
<dbReference type="Gene3D" id="1.10.260.40">
    <property type="entry name" value="lambda repressor-like DNA-binding domains"/>
    <property type="match status" value="1"/>
</dbReference>
<dbReference type="Pfam" id="PF07883">
    <property type="entry name" value="Cupin_2"/>
    <property type="match status" value="1"/>
</dbReference>
<gene>
    <name evidence="3" type="ORF">CKO45_06015</name>
</gene>
<proteinExistence type="predicted"/>
<dbReference type="InterPro" id="IPR001387">
    <property type="entry name" value="Cro/C1-type_HTH"/>
</dbReference>
<reference evidence="3 4" key="1">
    <citation type="journal article" date="2020" name="Microorganisms">
        <title>Osmotic Adaptation and Compatible Solute Biosynthesis of Phototrophic Bacteria as Revealed from Genome Analyses.</title>
        <authorList>
            <person name="Imhoff J.F."/>
            <person name="Rahn T."/>
            <person name="Kunzel S."/>
            <person name="Keller A."/>
            <person name="Neulinger S.C."/>
        </authorList>
    </citation>
    <scope>NUCLEOTIDE SEQUENCE [LARGE SCALE GENOMIC DNA]</scope>
    <source>
        <strain evidence="3 4">DSM 15382</strain>
    </source>
</reference>
<protein>
    <recommendedName>
        <fullName evidence="2">HTH cro/C1-type domain-containing protein</fullName>
    </recommendedName>
</protein>
<dbReference type="PROSITE" id="PS50943">
    <property type="entry name" value="HTH_CROC1"/>
    <property type="match status" value="1"/>
</dbReference>
<evidence type="ECO:0000313" key="4">
    <source>
        <dbReference type="Proteomes" id="UP000697995"/>
    </source>
</evidence>
<evidence type="ECO:0000313" key="3">
    <source>
        <dbReference type="EMBL" id="MBK1657784.1"/>
    </source>
</evidence>
<dbReference type="Pfam" id="PF01381">
    <property type="entry name" value="HTH_3"/>
    <property type="match status" value="1"/>
</dbReference>
<dbReference type="InterPro" id="IPR010982">
    <property type="entry name" value="Lambda_DNA-bd_dom_sf"/>
</dbReference>